<dbReference type="SUPFAM" id="SSF56349">
    <property type="entry name" value="DNA breaking-rejoining enzymes"/>
    <property type="match status" value="1"/>
</dbReference>
<dbReference type="Pfam" id="PF00589">
    <property type="entry name" value="Phage_integrase"/>
    <property type="match status" value="1"/>
</dbReference>
<dbReference type="OrthoDB" id="9789256at2"/>
<name>A0A1P8KL44_9BACT</name>
<organism evidence="8 9">
    <name type="scientific">Poseidonibacter parvus</name>
    <dbReference type="NCBI Taxonomy" id="1850254"/>
    <lineage>
        <taxon>Bacteria</taxon>
        <taxon>Pseudomonadati</taxon>
        <taxon>Campylobacterota</taxon>
        <taxon>Epsilonproteobacteria</taxon>
        <taxon>Campylobacterales</taxon>
        <taxon>Arcobacteraceae</taxon>
        <taxon>Poseidonibacter</taxon>
    </lineage>
</organism>
<dbReference type="EMBL" id="CP019070">
    <property type="protein sequence ID" value="APW65236.1"/>
    <property type="molecule type" value="Genomic_DNA"/>
</dbReference>
<evidence type="ECO:0000256" key="1">
    <source>
        <dbReference type="ARBA" id="ARBA00008857"/>
    </source>
</evidence>
<evidence type="ECO:0000313" key="8">
    <source>
        <dbReference type="EMBL" id="APW65236.1"/>
    </source>
</evidence>
<dbReference type="KEGG" id="alp:LPB137_04940"/>
<evidence type="ECO:0000256" key="3">
    <source>
        <dbReference type="ARBA" id="ARBA00023125"/>
    </source>
</evidence>
<reference evidence="8 9" key="1">
    <citation type="submission" date="2017-01" db="EMBL/GenBank/DDBJ databases">
        <title>Genome sequencing of Arcobacter sp. LPB0137.</title>
        <authorList>
            <person name="Lee G.-W."/>
            <person name="Yi H."/>
        </authorList>
    </citation>
    <scope>NUCLEOTIDE SEQUENCE [LARGE SCALE GENOMIC DNA]</scope>
    <source>
        <strain evidence="8 9">LPB0137</strain>
    </source>
</reference>
<feature type="domain" description="Tyr recombinase" evidence="6">
    <location>
        <begin position="185"/>
        <end position="377"/>
    </location>
</feature>
<keyword evidence="3 5" id="KW-0238">DNA-binding</keyword>
<dbReference type="InterPro" id="IPR013762">
    <property type="entry name" value="Integrase-like_cat_sf"/>
</dbReference>
<dbReference type="Proteomes" id="UP000186074">
    <property type="component" value="Chromosome"/>
</dbReference>
<dbReference type="InterPro" id="IPR050808">
    <property type="entry name" value="Phage_Integrase"/>
</dbReference>
<dbReference type="PROSITE" id="PS51898">
    <property type="entry name" value="TYR_RECOMBINASE"/>
    <property type="match status" value="1"/>
</dbReference>
<keyword evidence="4" id="KW-0233">DNA recombination</keyword>
<evidence type="ECO:0000256" key="2">
    <source>
        <dbReference type="ARBA" id="ARBA00022908"/>
    </source>
</evidence>
<dbReference type="InterPro" id="IPR002104">
    <property type="entry name" value="Integrase_catalytic"/>
</dbReference>
<proteinExistence type="inferred from homology"/>
<dbReference type="STRING" id="1850254.LPB137_04940"/>
<dbReference type="PROSITE" id="PS51900">
    <property type="entry name" value="CB"/>
    <property type="match status" value="1"/>
</dbReference>
<dbReference type="GO" id="GO:0003677">
    <property type="term" value="F:DNA binding"/>
    <property type="evidence" value="ECO:0007669"/>
    <property type="project" value="UniProtKB-UniRule"/>
</dbReference>
<dbReference type="Gene3D" id="1.10.443.10">
    <property type="entry name" value="Intergrase catalytic core"/>
    <property type="match status" value="1"/>
</dbReference>
<dbReference type="PANTHER" id="PTHR30629">
    <property type="entry name" value="PROPHAGE INTEGRASE"/>
    <property type="match status" value="1"/>
</dbReference>
<evidence type="ECO:0000256" key="4">
    <source>
        <dbReference type="ARBA" id="ARBA00023172"/>
    </source>
</evidence>
<evidence type="ECO:0000256" key="5">
    <source>
        <dbReference type="PROSITE-ProRule" id="PRU01248"/>
    </source>
</evidence>
<dbReference type="InterPro" id="IPR010998">
    <property type="entry name" value="Integrase_recombinase_N"/>
</dbReference>
<gene>
    <name evidence="8" type="ORF">LPB137_04940</name>
</gene>
<feature type="domain" description="Core-binding (CB)" evidence="7">
    <location>
        <begin position="74"/>
        <end position="161"/>
    </location>
</feature>
<dbReference type="CDD" id="cd00796">
    <property type="entry name" value="INT_Rci_Hp1_C"/>
    <property type="match status" value="1"/>
</dbReference>
<protein>
    <recommendedName>
        <fullName evidence="10">Tyr recombinase domain-containing protein</fullName>
    </recommendedName>
</protein>
<keyword evidence="9" id="KW-1185">Reference proteome</keyword>
<dbReference type="GO" id="GO:0015074">
    <property type="term" value="P:DNA integration"/>
    <property type="evidence" value="ECO:0007669"/>
    <property type="project" value="UniProtKB-KW"/>
</dbReference>
<sequence length="380" mass="44440">MIKTKYTGVYYRENQNKTKTFYIKYKIKGKQQLKKIGTSAEGITAAYASKLRAKEVSVDRLKDDAPFASIDKNLTFDESFNLYYEYSKYNQKDYYTNLKRYNKHIKDEIGHMPLARIDKRVISNLKKVFLSKVNDRTKKPYAQATINHFFDLIRSVFNYIINEKSLNLINPASSKSLKRLKVDNKRERYLELDEIKVLFEEVVKEFDRKFQHTDVKVKILSFLMLSFSTGARLGSVTTIKKQDLNFKQKTILIKNHKTGKTYTGYIHPKYEDFLLKRCNDLKINDYIVSGTKEVYKQPTINYHLKPILDKLFNKGLTSNDSQNRAVIHTFRHTFASHLAIDGTPLYTIMKLMNHEDISQTIRYAKLSSDNGSVNVFGLQF</sequence>
<evidence type="ECO:0000313" key="9">
    <source>
        <dbReference type="Proteomes" id="UP000186074"/>
    </source>
</evidence>
<dbReference type="RefSeq" id="WP_076085187.1">
    <property type="nucleotide sequence ID" value="NZ_CP019070.1"/>
</dbReference>
<evidence type="ECO:0008006" key="10">
    <source>
        <dbReference type="Google" id="ProtNLM"/>
    </source>
</evidence>
<dbReference type="PANTHER" id="PTHR30629:SF2">
    <property type="entry name" value="PROPHAGE INTEGRASE INTS-RELATED"/>
    <property type="match status" value="1"/>
</dbReference>
<dbReference type="InterPro" id="IPR044068">
    <property type="entry name" value="CB"/>
</dbReference>
<comment type="similarity">
    <text evidence="1">Belongs to the 'phage' integrase family.</text>
</comment>
<dbReference type="AlphaFoldDB" id="A0A1P8KL44"/>
<accession>A0A1P8KL44</accession>
<dbReference type="InterPro" id="IPR011010">
    <property type="entry name" value="DNA_brk_join_enz"/>
</dbReference>
<evidence type="ECO:0000259" key="7">
    <source>
        <dbReference type="PROSITE" id="PS51900"/>
    </source>
</evidence>
<evidence type="ECO:0000259" key="6">
    <source>
        <dbReference type="PROSITE" id="PS51898"/>
    </source>
</evidence>
<dbReference type="Gene3D" id="1.10.150.130">
    <property type="match status" value="1"/>
</dbReference>
<dbReference type="GO" id="GO:0006310">
    <property type="term" value="P:DNA recombination"/>
    <property type="evidence" value="ECO:0007669"/>
    <property type="project" value="UniProtKB-KW"/>
</dbReference>
<keyword evidence="2" id="KW-0229">DNA integration</keyword>